<dbReference type="InterPro" id="IPR036291">
    <property type="entry name" value="NAD(P)-bd_dom_sf"/>
</dbReference>
<keyword evidence="1" id="KW-0560">Oxidoreductase</keyword>
<dbReference type="InterPro" id="IPR052228">
    <property type="entry name" value="Sec_Metab_Biosynth_Oxidored"/>
</dbReference>
<gene>
    <name evidence="2" type="ORF">PENSUB_4251</name>
</gene>
<organism evidence="2 3">
    <name type="scientific">Penicillium subrubescens</name>
    <dbReference type="NCBI Taxonomy" id="1316194"/>
    <lineage>
        <taxon>Eukaryota</taxon>
        <taxon>Fungi</taxon>
        <taxon>Dikarya</taxon>
        <taxon>Ascomycota</taxon>
        <taxon>Pezizomycotina</taxon>
        <taxon>Eurotiomycetes</taxon>
        <taxon>Eurotiomycetidae</taxon>
        <taxon>Eurotiales</taxon>
        <taxon>Aspergillaceae</taxon>
        <taxon>Penicillium</taxon>
    </lineage>
</organism>
<name>A0A1Q5UCZ2_9EURO</name>
<keyword evidence="3" id="KW-1185">Reference proteome</keyword>
<protein>
    <submittedName>
        <fullName evidence="2">Uncharacterized protein</fullName>
    </submittedName>
</protein>
<dbReference type="Proteomes" id="UP000186955">
    <property type="component" value="Unassembled WGS sequence"/>
</dbReference>
<dbReference type="AlphaFoldDB" id="A0A1Q5UCZ2"/>
<dbReference type="PANTHER" id="PTHR47534:SF3">
    <property type="entry name" value="ALCOHOL DEHYDROGENASE-LIKE C-TERMINAL DOMAIN-CONTAINING PROTEIN"/>
    <property type="match status" value="1"/>
</dbReference>
<proteinExistence type="predicted"/>
<dbReference type="STRING" id="1316194.A0A1Q5UCZ2"/>
<dbReference type="GO" id="GO:0016491">
    <property type="term" value="F:oxidoreductase activity"/>
    <property type="evidence" value="ECO:0007669"/>
    <property type="project" value="UniProtKB-KW"/>
</dbReference>
<evidence type="ECO:0000313" key="3">
    <source>
        <dbReference type="Proteomes" id="UP000186955"/>
    </source>
</evidence>
<evidence type="ECO:0000313" key="2">
    <source>
        <dbReference type="EMBL" id="OKP10334.1"/>
    </source>
</evidence>
<reference evidence="2 3" key="1">
    <citation type="submission" date="2016-10" db="EMBL/GenBank/DDBJ databases">
        <title>Genome sequence of the ascomycete fungus Penicillium subrubescens.</title>
        <authorList>
            <person name="De Vries R.P."/>
            <person name="Peng M."/>
            <person name="Dilokpimol A."/>
            <person name="Hilden K."/>
            <person name="Makela M.R."/>
            <person name="Grigoriev I."/>
            <person name="Riley R."/>
            <person name="Granchi Z."/>
        </authorList>
    </citation>
    <scope>NUCLEOTIDE SEQUENCE [LARGE SCALE GENOMIC DNA]</scope>
    <source>
        <strain evidence="2 3">CBS 132785</strain>
    </source>
</reference>
<sequence>MVNLPEIRSSNGQIATALPGLVAVFVGATSGIGEATLIEFARHARQPLVYFVGRSQEAGDRIQAECRRLKPQRVPPPIPSAAIRTIHL</sequence>
<comment type="caution">
    <text evidence="2">The sequence shown here is derived from an EMBL/GenBank/DDBJ whole genome shotgun (WGS) entry which is preliminary data.</text>
</comment>
<evidence type="ECO:0000256" key="1">
    <source>
        <dbReference type="ARBA" id="ARBA00023002"/>
    </source>
</evidence>
<dbReference type="PANTHER" id="PTHR47534">
    <property type="entry name" value="YALI0E05731P"/>
    <property type="match status" value="1"/>
</dbReference>
<dbReference type="Gene3D" id="3.40.50.720">
    <property type="entry name" value="NAD(P)-binding Rossmann-like Domain"/>
    <property type="match status" value="1"/>
</dbReference>
<dbReference type="SUPFAM" id="SSF51735">
    <property type="entry name" value="NAD(P)-binding Rossmann-fold domains"/>
    <property type="match status" value="1"/>
</dbReference>
<dbReference type="EMBL" id="MNBE01000358">
    <property type="protein sequence ID" value="OKP10334.1"/>
    <property type="molecule type" value="Genomic_DNA"/>
</dbReference>
<accession>A0A1Q5UCZ2</accession>